<evidence type="ECO:0000313" key="2">
    <source>
        <dbReference type="EMBL" id="VYU54438.1"/>
    </source>
</evidence>
<dbReference type="Gene3D" id="3.30.1870.10">
    <property type="entry name" value="EreA-like, domain 2"/>
    <property type="match status" value="1"/>
</dbReference>
<accession>A0A6N3FQD5</accession>
<keyword evidence="1" id="KW-0472">Membrane</keyword>
<keyword evidence="1" id="KW-0812">Transmembrane</keyword>
<feature type="transmembrane region" description="Helical" evidence="1">
    <location>
        <begin position="12"/>
        <end position="30"/>
    </location>
</feature>
<sequence length="397" mass="46376">MENQKMKKRIHILFVIVISILISIVISFIPKIRMYSHRYKCKQELYKVKTTIDTNDVTFKALELFESDLENNEIFIAGESHGSVKSIDMNLYLLKYFVERGNVKYILYEDGYASAQYLNIYLDTGDESILEDLFYKSRGTMSYTMENYNFLKGVYEYNATLEEEKKLRFIGIDKENPLVAIKYIRSLLPIAEPTDDITEEFISVIKELSKSTYIDKSKEAIQLLSDGEKEIEKYLGEHYFDLTFTLKNLAVSEDQLNREELLINNFIELYEYLPKGKFFGQFGGAHTNLNPNTKSLAAYLQNNYEKTKDKVISINYEYNNSHSYIPQGLNADSKLSGNIDQGFFPDDKSTVLLKLNYEDSIYYEKDIYLNDNNPQIKYFQYIILISDSQAANKYYMN</sequence>
<dbReference type="SUPFAM" id="SSF159501">
    <property type="entry name" value="EreA/ChaN-like"/>
    <property type="match status" value="1"/>
</dbReference>
<proteinExistence type="predicted"/>
<organism evidence="2">
    <name type="scientific">Clostridium paraputrificum</name>
    <dbReference type="NCBI Taxonomy" id="29363"/>
    <lineage>
        <taxon>Bacteria</taxon>
        <taxon>Bacillati</taxon>
        <taxon>Bacillota</taxon>
        <taxon>Clostridia</taxon>
        <taxon>Eubacteriales</taxon>
        <taxon>Clostridiaceae</taxon>
        <taxon>Clostridium</taxon>
    </lineage>
</organism>
<keyword evidence="1" id="KW-1133">Transmembrane helix</keyword>
<gene>
    <name evidence="2" type="ORF">CPLFYP93_02670</name>
</gene>
<evidence type="ECO:0000256" key="1">
    <source>
        <dbReference type="SAM" id="Phobius"/>
    </source>
</evidence>
<dbReference type="AlphaFoldDB" id="A0A6N3FQD5"/>
<protein>
    <recommendedName>
        <fullName evidence="3">Erythromycin esterase</fullName>
    </recommendedName>
</protein>
<evidence type="ECO:0008006" key="3">
    <source>
        <dbReference type="Google" id="ProtNLM"/>
    </source>
</evidence>
<dbReference type="EMBL" id="CACRTV010000063">
    <property type="protein sequence ID" value="VYU54438.1"/>
    <property type="molecule type" value="Genomic_DNA"/>
</dbReference>
<name>A0A6N3FQD5_9CLOT</name>
<reference evidence="2" key="1">
    <citation type="submission" date="2019-11" db="EMBL/GenBank/DDBJ databases">
        <authorList>
            <person name="Feng L."/>
        </authorList>
    </citation>
    <scope>NUCLEOTIDE SEQUENCE</scope>
    <source>
        <strain evidence="2">CParaputrificumLFYP93</strain>
    </source>
</reference>